<evidence type="ECO:0000313" key="2">
    <source>
        <dbReference type="EMBL" id="KIP10846.1"/>
    </source>
</evidence>
<dbReference type="AlphaFoldDB" id="A0A0C3S4T7"/>
<reference evidence="2 3" key="1">
    <citation type="journal article" date="2014" name="PLoS Genet.">
        <title>Analysis of the Phlebiopsis gigantea genome, transcriptome and secretome provides insight into its pioneer colonization strategies of wood.</title>
        <authorList>
            <person name="Hori C."/>
            <person name="Ishida T."/>
            <person name="Igarashi K."/>
            <person name="Samejima M."/>
            <person name="Suzuki H."/>
            <person name="Master E."/>
            <person name="Ferreira P."/>
            <person name="Ruiz-Duenas F.J."/>
            <person name="Held B."/>
            <person name="Canessa P."/>
            <person name="Larrondo L.F."/>
            <person name="Schmoll M."/>
            <person name="Druzhinina I.S."/>
            <person name="Kubicek C.P."/>
            <person name="Gaskell J.A."/>
            <person name="Kersten P."/>
            <person name="St John F."/>
            <person name="Glasner J."/>
            <person name="Sabat G."/>
            <person name="Splinter BonDurant S."/>
            <person name="Syed K."/>
            <person name="Yadav J."/>
            <person name="Mgbeahuruike A.C."/>
            <person name="Kovalchuk A."/>
            <person name="Asiegbu F.O."/>
            <person name="Lackner G."/>
            <person name="Hoffmeister D."/>
            <person name="Rencoret J."/>
            <person name="Gutierrez A."/>
            <person name="Sun H."/>
            <person name="Lindquist E."/>
            <person name="Barry K."/>
            <person name="Riley R."/>
            <person name="Grigoriev I.V."/>
            <person name="Henrissat B."/>
            <person name="Kues U."/>
            <person name="Berka R.M."/>
            <person name="Martinez A.T."/>
            <person name="Covert S.F."/>
            <person name="Blanchette R.A."/>
            <person name="Cullen D."/>
        </authorList>
    </citation>
    <scope>NUCLEOTIDE SEQUENCE [LARGE SCALE GENOMIC DNA]</scope>
    <source>
        <strain evidence="2 3">11061_1 CR5-6</strain>
    </source>
</reference>
<feature type="domain" description="Serine aminopeptidase S33" evidence="1">
    <location>
        <begin position="4"/>
        <end position="76"/>
    </location>
</feature>
<sequence>MPDKALPAPMPEERFSRRAEMVAALKQDPLRKSQGTLKGLGDMVSQGEELLKAAYQYWPKDLPVLITHGTADEVCPLPLLPECAADVRTGQLSEGRRDVPERAIEEYLSWIEAHIPQK</sequence>
<dbReference type="EMBL" id="KN840450">
    <property type="protein sequence ID" value="KIP10846.1"/>
    <property type="molecule type" value="Genomic_DNA"/>
</dbReference>
<dbReference type="Proteomes" id="UP000053257">
    <property type="component" value="Unassembled WGS sequence"/>
</dbReference>
<evidence type="ECO:0000313" key="3">
    <source>
        <dbReference type="Proteomes" id="UP000053257"/>
    </source>
</evidence>
<dbReference type="STRING" id="745531.A0A0C3S4T7"/>
<accession>A0A0C3S4T7</accession>
<dbReference type="InterPro" id="IPR022742">
    <property type="entry name" value="Hydrolase_4"/>
</dbReference>
<dbReference type="InterPro" id="IPR029058">
    <property type="entry name" value="AB_hydrolase_fold"/>
</dbReference>
<keyword evidence="3" id="KW-1185">Reference proteome</keyword>
<name>A0A0C3S4T7_PHLG1</name>
<dbReference type="SUPFAM" id="SSF53474">
    <property type="entry name" value="alpha/beta-Hydrolases"/>
    <property type="match status" value="1"/>
</dbReference>
<protein>
    <recommendedName>
        <fullName evidence="1">Serine aminopeptidase S33 domain-containing protein</fullName>
    </recommendedName>
</protein>
<dbReference type="Pfam" id="PF12146">
    <property type="entry name" value="Hydrolase_4"/>
    <property type="match status" value="1"/>
</dbReference>
<dbReference type="HOGENOM" id="CLU_2074008_0_0_1"/>
<dbReference type="OrthoDB" id="10249433at2759"/>
<gene>
    <name evidence="2" type="ORF">PHLGIDRAFT_10963</name>
</gene>
<evidence type="ECO:0000259" key="1">
    <source>
        <dbReference type="Pfam" id="PF12146"/>
    </source>
</evidence>
<proteinExistence type="predicted"/>
<dbReference type="Gene3D" id="3.40.50.1820">
    <property type="entry name" value="alpha/beta hydrolase"/>
    <property type="match status" value="1"/>
</dbReference>
<organism evidence="2 3">
    <name type="scientific">Phlebiopsis gigantea (strain 11061_1 CR5-6)</name>
    <name type="common">White-rot fungus</name>
    <name type="synonym">Peniophora gigantea</name>
    <dbReference type="NCBI Taxonomy" id="745531"/>
    <lineage>
        <taxon>Eukaryota</taxon>
        <taxon>Fungi</taxon>
        <taxon>Dikarya</taxon>
        <taxon>Basidiomycota</taxon>
        <taxon>Agaricomycotina</taxon>
        <taxon>Agaricomycetes</taxon>
        <taxon>Polyporales</taxon>
        <taxon>Phanerochaetaceae</taxon>
        <taxon>Phlebiopsis</taxon>
    </lineage>
</organism>